<dbReference type="AlphaFoldDB" id="A0AAW0RAJ3"/>
<feature type="domain" description="F-box" evidence="1">
    <location>
        <begin position="1"/>
        <end position="53"/>
    </location>
</feature>
<comment type="caution">
    <text evidence="2">The sequence shown here is derived from an EMBL/GenBank/DDBJ whole genome shotgun (WGS) entry which is preliminary data.</text>
</comment>
<evidence type="ECO:0000313" key="2">
    <source>
        <dbReference type="EMBL" id="KAK8131937.1"/>
    </source>
</evidence>
<evidence type="ECO:0000259" key="1">
    <source>
        <dbReference type="PROSITE" id="PS50181"/>
    </source>
</evidence>
<proteinExistence type="predicted"/>
<dbReference type="EMBL" id="JAQQWP010000001">
    <property type="protein sequence ID" value="KAK8131937.1"/>
    <property type="molecule type" value="Genomic_DNA"/>
</dbReference>
<protein>
    <recommendedName>
        <fullName evidence="1">F-box domain-containing protein</fullName>
    </recommendedName>
</protein>
<keyword evidence="3" id="KW-1185">Reference proteome</keyword>
<gene>
    <name evidence="2" type="ORF">PG999_000110</name>
</gene>
<reference evidence="2 3" key="1">
    <citation type="submission" date="2023-01" db="EMBL/GenBank/DDBJ databases">
        <title>Analysis of 21 Apiospora genomes using comparative genomics revels a genus with tremendous synthesis potential of carbohydrate active enzymes and secondary metabolites.</title>
        <authorList>
            <person name="Sorensen T."/>
        </authorList>
    </citation>
    <scope>NUCLEOTIDE SEQUENCE [LARGE SCALE GENOMIC DNA]</scope>
    <source>
        <strain evidence="2 3">CBS 117206</strain>
    </source>
</reference>
<name>A0AAW0RAJ3_9PEZI</name>
<dbReference type="InterPro" id="IPR001810">
    <property type="entry name" value="F-box_dom"/>
</dbReference>
<evidence type="ECO:0000313" key="3">
    <source>
        <dbReference type="Proteomes" id="UP001392437"/>
    </source>
</evidence>
<sequence>MQNLPLEIIDNIVEFLSTKEDATEQLLEPRLAPYSTISTHFLEAVQRRLWRRLFLFSDDLDYCASLLLRRRRLSHLRLLTLHIIVDETEENKALCFERPAGTKVVSRQFGICLQRVFGMLEQGTNLQLSFFESEHNDTGRYDGHEHRFQFYRHSRSRITLPRANGLPMLHSVRHLSFYYWIRRPDPSVQLVIAARMPDLAALDLFIEATDLRYPGALRKDRKSLADALVNYSKQTEQLSHVTLDMNQITCPIDNTGAMPNLTYPLTYDLLGSSLRVWSQRLTSFKVCGVFDETLFWPQAHETNDAADRPYWSNMQHFIVMLEANTPSGWWYFMPEGEHDYGKAPRDPAQDPEDMPPVFLDNDAGDAGDAGLSDYLAERQHEKELFEMVKATSRTRNVPREDLMGPLFDAWARALACMPSLRSASLRFHVEDHNWRGYKLHTYMLDWEVAYETPMHRTPKPFGGKEWYSDMTSTERASMRLVFHNTCGWRPSKEAMDLLMTTGSENWPGTSIVVLDVYNWSEIVRS</sequence>
<dbReference type="PROSITE" id="PS50181">
    <property type="entry name" value="FBOX"/>
    <property type="match status" value="1"/>
</dbReference>
<organism evidence="2 3">
    <name type="scientific">Apiospora kogelbergensis</name>
    <dbReference type="NCBI Taxonomy" id="1337665"/>
    <lineage>
        <taxon>Eukaryota</taxon>
        <taxon>Fungi</taxon>
        <taxon>Dikarya</taxon>
        <taxon>Ascomycota</taxon>
        <taxon>Pezizomycotina</taxon>
        <taxon>Sordariomycetes</taxon>
        <taxon>Xylariomycetidae</taxon>
        <taxon>Amphisphaeriales</taxon>
        <taxon>Apiosporaceae</taxon>
        <taxon>Apiospora</taxon>
    </lineage>
</organism>
<dbReference type="Proteomes" id="UP001392437">
    <property type="component" value="Unassembled WGS sequence"/>
</dbReference>
<accession>A0AAW0RAJ3</accession>